<dbReference type="GO" id="GO:0009307">
    <property type="term" value="P:DNA restriction-modification system"/>
    <property type="evidence" value="ECO:0007669"/>
    <property type="project" value="InterPro"/>
</dbReference>
<dbReference type="PANTHER" id="PTHR30015">
    <property type="entry name" value="MRR RESTRICTION SYSTEM PROTEIN"/>
    <property type="match status" value="1"/>
</dbReference>
<sequence>MILDYSQYNKYYGEDGIVNFEYVNNTLDKLKEIKGICPFCKEKIENRIYYKQNNKITWCSAVEYETVVQCTRCGWWEHSYTFSSDDIDEGLRATSTELTQAILRSYDIASKNVPIEVLNRYIAQNPEKIYGINDKKMEELVASVFKDFMDCEIKLVGKSHDGGKDLILLNGENQTFVQVKRRTQANKVEGVSCIRDLIGASIIGDAKACVFVTTANHFSKPAQDAAKKVVEKNILDSFELIDYQRFVDMLSLQRESYPKEWEGLLRIKDNENII</sequence>
<dbReference type="SUPFAM" id="SSF52980">
    <property type="entry name" value="Restriction endonuclease-like"/>
    <property type="match status" value="1"/>
</dbReference>
<evidence type="ECO:0000259" key="1">
    <source>
        <dbReference type="Pfam" id="PF04471"/>
    </source>
</evidence>
<dbReference type="PANTHER" id="PTHR30015:SF7">
    <property type="entry name" value="TYPE IV METHYL-DIRECTED RESTRICTION ENZYME ECOKMRR"/>
    <property type="match status" value="1"/>
</dbReference>
<dbReference type="InterPro" id="IPR011856">
    <property type="entry name" value="tRNA_endonuc-like_dom_sf"/>
</dbReference>
<dbReference type="AlphaFoldDB" id="A0A414ZLT8"/>
<accession>A0A414ZLT8</accession>
<evidence type="ECO:0000313" key="2">
    <source>
        <dbReference type="EMBL" id="RHI23170.1"/>
    </source>
</evidence>
<dbReference type="Gene3D" id="3.40.1350.10">
    <property type="match status" value="1"/>
</dbReference>
<dbReference type="EMBL" id="QRKN01000004">
    <property type="protein sequence ID" value="RHI23170.1"/>
    <property type="molecule type" value="Genomic_DNA"/>
</dbReference>
<dbReference type="Pfam" id="PF04471">
    <property type="entry name" value="Mrr_cat"/>
    <property type="match status" value="1"/>
</dbReference>
<feature type="domain" description="Restriction endonuclease type IV Mrr" evidence="1">
    <location>
        <begin position="132"/>
        <end position="250"/>
    </location>
</feature>
<dbReference type="RefSeq" id="WP_118257569.1">
    <property type="nucleotide sequence ID" value="NZ_QRKN01000004.1"/>
</dbReference>
<keyword evidence="2" id="KW-0378">Hydrolase</keyword>
<dbReference type="InterPro" id="IPR052906">
    <property type="entry name" value="Type_IV_Methyl-Rstrct_Enzyme"/>
</dbReference>
<dbReference type="Proteomes" id="UP000285865">
    <property type="component" value="Unassembled WGS sequence"/>
</dbReference>
<proteinExistence type="predicted"/>
<name>A0A414ZLT8_9FIRM</name>
<gene>
    <name evidence="2" type="ORF">DW172_07295</name>
</gene>
<dbReference type="GO" id="GO:0003677">
    <property type="term" value="F:DNA binding"/>
    <property type="evidence" value="ECO:0007669"/>
    <property type="project" value="InterPro"/>
</dbReference>
<protein>
    <submittedName>
        <fullName evidence="2">Restriction endonuclease</fullName>
    </submittedName>
</protein>
<dbReference type="InterPro" id="IPR011335">
    <property type="entry name" value="Restrct_endonuc-II-like"/>
</dbReference>
<organism evidence="2 3">
    <name type="scientific">Agathobacter rectalis</name>
    <dbReference type="NCBI Taxonomy" id="39491"/>
    <lineage>
        <taxon>Bacteria</taxon>
        <taxon>Bacillati</taxon>
        <taxon>Bacillota</taxon>
        <taxon>Clostridia</taxon>
        <taxon>Lachnospirales</taxon>
        <taxon>Lachnospiraceae</taxon>
        <taxon>Agathobacter</taxon>
    </lineage>
</organism>
<dbReference type="GO" id="GO:0015666">
    <property type="term" value="F:restriction endodeoxyribonuclease activity"/>
    <property type="evidence" value="ECO:0007669"/>
    <property type="project" value="TreeGrafter"/>
</dbReference>
<keyword evidence="2" id="KW-0540">Nuclease</keyword>
<dbReference type="InterPro" id="IPR007560">
    <property type="entry name" value="Restrct_endonuc_IV_Mrr"/>
</dbReference>
<evidence type="ECO:0000313" key="3">
    <source>
        <dbReference type="Proteomes" id="UP000285865"/>
    </source>
</evidence>
<comment type="caution">
    <text evidence="2">The sequence shown here is derived from an EMBL/GenBank/DDBJ whole genome shotgun (WGS) entry which is preliminary data.</text>
</comment>
<keyword evidence="2" id="KW-0255">Endonuclease</keyword>
<reference evidence="2 3" key="1">
    <citation type="submission" date="2018-08" db="EMBL/GenBank/DDBJ databases">
        <title>A genome reference for cultivated species of the human gut microbiota.</title>
        <authorList>
            <person name="Zou Y."/>
            <person name="Xue W."/>
            <person name="Luo G."/>
        </authorList>
    </citation>
    <scope>NUCLEOTIDE SEQUENCE [LARGE SCALE GENOMIC DNA]</scope>
    <source>
        <strain evidence="2 3">AM16-11</strain>
    </source>
</reference>